<reference evidence="1 2" key="1">
    <citation type="submission" date="2021-01" db="EMBL/GenBank/DDBJ databases">
        <title>Chromosome-level genome assembly of a human fungal pathogen reveals clustering of transcriptionally co-regulated genes.</title>
        <authorList>
            <person name="Voorhies M."/>
            <person name="Cohen S."/>
            <person name="Shea T.P."/>
            <person name="Petrus S."/>
            <person name="Munoz J.F."/>
            <person name="Poplawski S."/>
            <person name="Goldman W.E."/>
            <person name="Michael T."/>
            <person name="Cuomo C.A."/>
            <person name="Sil A."/>
            <person name="Beyhan S."/>
        </authorList>
    </citation>
    <scope>NUCLEOTIDE SEQUENCE [LARGE SCALE GENOMIC DNA]</scope>
    <source>
        <strain evidence="1 2">G184AR</strain>
    </source>
</reference>
<evidence type="ECO:0000313" key="2">
    <source>
        <dbReference type="Proteomes" id="UP000670092"/>
    </source>
</evidence>
<name>A0A8H8D267_AJECA</name>
<sequence>MILGLSLSVLCCLVISLIIARLKLVIALDKACYQVLGNFGIRIFSYPPLIKSFGQICNSRLQWMKDTSFSH</sequence>
<dbReference type="AlphaFoldDB" id="A0A8H8D267"/>
<dbReference type="Proteomes" id="UP000670092">
    <property type="component" value="Unassembled WGS sequence"/>
</dbReference>
<evidence type="ECO:0000313" key="1">
    <source>
        <dbReference type="EMBL" id="KAG5298966.1"/>
    </source>
</evidence>
<proteinExistence type="predicted"/>
<gene>
    <name evidence="1" type="ORF">I7I52_09110</name>
</gene>
<dbReference type="EMBL" id="JAEVHI010000002">
    <property type="protein sequence ID" value="KAG5298966.1"/>
    <property type="molecule type" value="Genomic_DNA"/>
</dbReference>
<protein>
    <submittedName>
        <fullName evidence="1">Uncharacterized protein</fullName>
    </submittedName>
</protein>
<accession>A0A8H8D267</accession>
<dbReference type="VEuPathDB" id="FungiDB:I7I52_09110"/>
<comment type="caution">
    <text evidence="1">The sequence shown here is derived from an EMBL/GenBank/DDBJ whole genome shotgun (WGS) entry which is preliminary data.</text>
</comment>
<organism evidence="1 2">
    <name type="scientific">Ajellomyces capsulatus</name>
    <name type="common">Darling's disease fungus</name>
    <name type="synonym">Histoplasma capsulatum</name>
    <dbReference type="NCBI Taxonomy" id="5037"/>
    <lineage>
        <taxon>Eukaryota</taxon>
        <taxon>Fungi</taxon>
        <taxon>Dikarya</taxon>
        <taxon>Ascomycota</taxon>
        <taxon>Pezizomycotina</taxon>
        <taxon>Eurotiomycetes</taxon>
        <taxon>Eurotiomycetidae</taxon>
        <taxon>Onygenales</taxon>
        <taxon>Ajellomycetaceae</taxon>
        <taxon>Histoplasma</taxon>
    </lineage>
</organism>